<dbReference type="EMBL" id="CAUJNA010000296">
    <property type="protein sequence ID" value="CAJ1375038.1"/>
    <property type="molecule type" value="Genomic_DNA"/>
</dbReference>
<dbReference type="NCBIfam" id="NF041278">
    <property type="entry name" value="CmcJ_NvfI_EfuI"/>
    <property type="match status" value="1"/>
</dbReference>
<dbReference type="PANTHER" id="PTHR34598:SF3">
    <property type="entry name" value="OXIDOREDUCTASE AN1597"/>
    <property type="match status" value="1"/>
</dbReference>
<reference evidence="2" key="1">
    <citation type="submission" date="2023-08" db="EMBL/GenBank/DDBJ databases">
        <authorList>
            <person name="Chen Y."/>
            <person name="Shah S."/>
            <person name="Dougan E. K."/>
            <person name="Thang M."/>
            <person name="Chan C."/>
        </authorList>
    </citation>
    <scope>NUCLEOTIDE SEQUENCE</scope>
</reference>
<dbReference type="InterPro" id="IPR044053">
    <property type="entry name" value="AsaB-like"/>
</dbReference>
<dbReference type="PANTHER" id="PTHR34598">
    <property type="entry name" value="BLL6449 PROTEIN"/>
    <property type="match status" value="1"/>
</dbReference>
<dbReference type="Proteomes" id="UP001178507">
    <property type="component" value="Unassembled WGS sequence"/>
</dbReference>
<evidence type="ECO:0008006" key="4">
    <source>
        <dbReference type="Google" id="ProtNLM"/>
    </source>
</evidence>
<proteinExistence type="inferred from homology"/>
<dbReference type="GO" id="GO:0016491">
    <property type="term" value="F:oxidoreductase activity"/>
    <property type="evidence" value="ECO:0007669"/>
    <property type="project" value="InterPro"/>
</dbReference>
<comment type="similarity">
    <text evidence="1">Belongs to the asaB hydroxylase/desaturase family.</text>
</comment>
<gene>
    <name evidence="2" type="ORF">EVOR1521_LOCUS4415</name>
</gene>
<accession>A0AA36HTG8</accession>
<feature type="non-terminal residue" evidence="2">
    <location>
        <position position="1"/>
    </location>
</feature>
<organism evidence="2 3">
    <name type="scientific">Effrenium voratum</name>
    <dbReference type="NCBI Taxonomy" id="2562239"/>
    <lineage>
        <taxon>Eukaryota</taxon>
        <taxon>Sar</taxon>
        <taxon>Alveolata</taxon>
        <taxon>Dinophyceae</taxon>
        <taxon>Suessiales</taxon>
        <taxon>Symbiodiniaceae</taxon>
        <taxon>Effrenium</taxon>
    </lineage>
</organism>
<sequence length="314" mass="35741">HIARRLSHVRHVTQATKGRLYFQSDKVPRSLVRTGLVGTNRDLLGSDGEFFGTDPVGLEVDIASGRGQDHTLDENGFCLLPHAWGHIDYYDNESVITRYYPECEALLRRVTGASRAVAFDHNLRAKQRKEAGDRLRGGSAVQQPLVTYGVHNDYTVTSSEQRIRQLAQSPNQNDTRRSSLVDPAEVEELLKKRWIFVNVWRNISEEPVQRNPLAACDAATCALDDLIVFEIRYADRIGENYFARYSEQQRWFYFPRMEKDEVMLLKCWDSRGAGFHNGPAPATFSLHGSFEDLAPPPDAPDRESIEVRLVAFFE</sequence>
<comment type="caution">
    <text evidence="2">The sequence shown here is derived from an EMBL/GenBank/DDBJ whole genome shotgun (WGS) entry which is preliminary data.</text>
</comment>
<evidence type="ECO:0000313" key="2">
    <source>
        <dbReference type="EMBL" id="CAJ1375038.1"/>
    </source>
</evidence>
<protein>
    <recommendedName>
        <fullName evidence="4">Methyltransferase</fullName>
    </recommendedName>
</protein>
<evidence type="ECO:0000256" key="1">
    <source>
        <dbReference type="ARBA" id="ARBA00023604"/>
    </source>
</evidence>
<name>A0AA36HTG8_9DINO</name>
<evidence type="ECO:0000313" key="3">
    <source>
        <dbReference type="Proteomes" id="UP001178507"/>
    </source>
</evidence>
<keyword evidence="3" id="KW-1185">Reference proteome</keyword>
<dbReference type="AlphaFoldDB" id="A0AA36HTG8"/>